<dbReference type="OrthoDB" id="2602659at2"/>
<dbReference type="STRING" id="1763538.LPB68_06580"/>
<dbReference type="KEGG" id="pcx:LPB68_06580"/>
<proteinExistence type="predicted"/>
<dbReference type="RefSeq" id="WP_068657246.1">
    <property type="nucleotide sequence ID" value="NZ_CP017770.1"/>
</dbReference>
<accession>A0A167EED6</accession>
<dbReference type="Gene3D" id="1.20.1500.10">
    <property type="entry name" value="YheA/YmcA-like"/>
    <property type="match status" value="1"/>
</dbReference>
<evidence type="ECO:0008006" key="3">
    <source>
        <dbReference type="Google" id="ProtNLM"/>
    </source>
</evidence>
<dbReference type="Pfam" id="PF06133">
    <property type="entry name" value="Com_YlbF"/>
    <property type="match status" value="1"/>
</dbReference>
<name>A0A167EED6_9BACL</name>
<dbReference type="Proteomes" id="UP000077134">
    <property type="component" value="Unassembled WGS sequence"/>
</dbReference>
<evidence type="ECO:0000313" key="1">
    <source>
        <dbReference type="EMBL" id="OAB75452.1"/>
    </source>
</evidence>
<reference evidence="1 2" key="1">
    <citation type="submission" date="2016-02" db="EMBL/GenBank/DDBJ databases">
        <title>Paenibacillus sp. LPB0068, isolated from Crassostrea gigas.</title>
        <authorList>
            <person name="Shin S.-K."/>
            <person name="Yi H."/>
        </authorList>
    </citation>
    <scope>NUCLEOTIDE SEQUENCE [LARGE SCALE GENOMIC DNA]</scope>
    <source>
        <strain evidence="1 2">LPB0068</strain>
    </source>
</reference>
<dbReference type="SUPFAM" id="SSF158622">
    <property type="entry name" value="YheA/YmcA-like"/>
    <property type="match status" value="1"/>
</dbReference>
<comment type="caution">
    <text evidence="1">The sequence shown here is derived from an EMBL/GenBank/DDBJ whole genome shotgun (WGS) entry which is preliminary data.</text>
</comment>
<dbReference type="AlphaFoldDB" id="A0A167EED6"/>
<dbReference type="InterPro" id="IPR010368">
    <property type="entry name" value="Com_YlbF"/>
</dbReference>
<dbReference type="InterPro" id="IPR023378">
    <property type="entry name" value="YheA/YmcA-like_dom_sf"/>
</dbReference>
<keyword evidence="2" id="KW-1185">Reference proteome</keyword>
<sequence length="142" mass="16494">MSIIKMDSNVVLEKMKELCTDLLQQEGYKEMRQMIDQFASDEQSTKQYEQFIEKHHMMQQKESQGLELTEAEFKDYEQEESDLYKNDVIRKFLYAQREFSQLHSLVSQYFTKTIELDRVPEAKELKKGGCGCGGNCGCGGGH</sequence>
<protein>
    <recommendedName>
        <fullName evidence="3">YlbF family regulator</fullName>
    </recommendedName>
</protein>
<evidence type="ECO:0000313" key="2">
    <source>
        <dbReference type="Proteomes" id="UP000077134"/>
    </source>
</evidence>
<gene>
    <name evidence="1" type="ORF">PNBC_08815</name>
</gene>
<organism evidence="1 2">
    <name type="scientific">Paenibacillus crassostreae</name>
    <dbReference type="NCBI Taxonomy" id="1763538"/>
    <lineage>
        <taxon>Bacteria</taxon>
        <taxon>Bacillati</taxon>
        <taxon>Bacillota</taxon>
        <taxon>Bacilli</taxon>
        <taxon>Bacillales</taxon>
        <taxon>Paenibacillaceae</taxon>
        <taxon>Paenibacillus</taxon>
    </lineage>
</organism>
<dbReference type="EMBL" id="LSFN01000010">
    <property type="protein sequence ID" value="OAB75452.1"/>
    <property type="molecule type" value="Genomic_DNA"/>
</dbReference>